<protein>
    <submittedName>
        <fullName evidence="1">Uncharacterized protein</fullName>
    </submittedName>
</protein>
<name>A0ABN3MIB8_9ACTN</name>
<evidence type="ECO:0000313" key="2">
    <source>
        <dbReference type="Proteomes" id="UP001499942"/>
    </source>
</evidence>
<dbReference type="Proteomes" id="UP001499942">
    <property type="component" value="Unassembled WGS sequence"/>
</dbReference>
<gene>
    <name evidence="1" type="ORF">GCM10010393_38840</name>
</gene>
<dbReference type="EMBL" id="BAAASR010000020">
    <property type="protein sequence ID" value="GAA2502616.1"/>
    <property type="molecule type" value="Genomic_DNA"/>
</dbReference>
<sequence length="59" mass="6555">MTAQCAHCGSGEQLRIVAVRDGEDVWACRAHARKLAAPFDDELAALAYYQSKRRHSAPR</sequence>
<keyword evidence="2" id="KW-1185">Reference proteome</keyword>
<organism evidence="1 2">
    <name type="scientific">Streptomyces gobitricini</name>
    <dbReference type="NCBI Taxonomy" id="68211"/>
    <lineage>
        <taxon>Bacteria</taxon>
        <taxon>Bacillati</taxon>
        <taxon>Actinomycetota</taxon>
        <taxon>Actinomycetes</taxon>
        <taxon>Kitasatosporales</taxon>
        <taxon>Streptomycetaceae</taxon>
        <taxon>Streptomyces</taxon>
    </lineage>
</organism>
<evidence type="ECO:0000313" key="1">
    <source>
        <dbReference type="EMBL" id="GAA2502616.1"/>
    </source>
</evidence>
<proteinExistence type="predicted"/>
<reference evidence="1 2" key="1">
    <citation type="journal article" date="2019" name="Int. J. Syst. Evol. Microbiol.">
        <title>The Global Catalogue of Microorganisms (GCM) 10K type strain sequencing project: providing services to taxonomists for standard genome sequencing and annotation.</title>
        <authorList>
            <consortium name="The Broad Institute Genomics Platform"/>
            <consortium name="The Broad Institute Genome Sequencing Center for Infectious Disease"/>
            <person name="Wu L."/>
            <person name="Ma J."/>
        </authorList>
    </citation>
    <scope>NUCLEOTIDE SEQUENCE [LARGE SCALE GENOMIC DNA]</scope>
    <source>
        <strain evidence="1 2">JCM 5062</strain>
    </source>
</reference>
<dbReference type="RefSeq" id="WP_344362890.1">
    <property type="nucleotide sequence ID" value="NZ_BAAASR010000020.1"/>
</dbReference>
<comment type="caution">
    <text evidence="1">The sequence shown here is derived from an EMBL/GenBank/DDBJ whole genome shotgun (WGS) entry which is preliminary data.</text>
</comment>
<accession>A0ABN3MIB8</accession>